<feature type="transmembrane region" description="Helical" evidence="5">
    <location>
        <begin position="139"/>
        <end position="157"/>
    </location>
</feature>
<reference evidence="7" key="1">
    <citation type="submission" date="2021-06" db="EMBL/GenBank/DDBJ databases">
        <authorList>
            <person name="Kallberg Y."/>
            <person name="Tangrot J."/>
            <person name="Rosling A."/>
        </authorList>
    </citation>
    <scope>NUCLEOTIDE SEQUENCE</scope>
    <source>
        <strain evidence="7">FL130A</strain>
    </source>
</reference>
<comment type="subcellular location">
    <subcellularLocation>
        <location evidence="1">Membrane</location>
        <topology evidence="1">Multi-pass membrane protein</topology>
    </subcellularLocation>
</comment>
<feature type="transmembrane region" description="Helical" evidence="5">
    <location>
        <begin position="311"/>
        <end position="330"/>
    </location>
</feature>
<feature type="transmembrane region" description="Helical" evidence="5">
    <location>
        <begin position="53"/>
        <end position="80"/>
    </location>
</feature>
<keyword evidence="8" id="KW-1185">Reference proteome</keyword>
<evidence type="ECO:0000313" key="8">
    <source>
        <dbReference type="Proteomes" id="UP000789508"/>
    </source>
</evidence>
<dbReference type="InterPro" id="IPR003689">
    <property type="entry name" value="ZIP"/>
</dbReference>
<dbReference type="Proteomes" id="UP000789508">
    <property type="component" value="Unassembled WGS sequence"/>
</dbReference>
<feature type="chain" id="PRO_5040514038" evidence="6">
    <location>
        <begin position="30"/>
        <end position="368"/>
    </location>
</feature>
<organism evidence="7 8">
    <name type="scientific">Ambispora leptoticha</name>
    <dbReference type="NCBI Taxonomy" id="144679"/>
    <lineage>
        <taxon>Eukaryota</taxon>
        <taxon>Fungi</taxon>
        <taxon>Fungi incertae sedis</taxon>
        <taxon>Mucoromycota</taxon>
        <taxon>Glomeromycotina</taxon>
        <taxon>Glomeromycetes</taxon>
        <taxon>Archaeosporales</taxon>
        <taxon>Ambisporaceae</taxon>
        <taxon>Ambispora</taxon>
    </lineage>
</organism>
<evidence type="ECO:0000256" key="4">
    <source>
        <dbReference type="ARBA" id="ARBA00023136"/>
    </source>
</evidence>
<feature type="signal peptide" evidence="6">
    <location>
        <begin position="1"/>
        <end position="29"/>
    </location>
</feature>
<evidence type="ECO:0000256" key="1">
    <source>
        <dbReference type="ARBA" id="ARBA00004141"/>
    </source>
</evidence>
<evidence type="ECO:0000256" key="6">
    <source>
        <dbReference type="SAM" id="SignalP"/>
    </source>
</evidence>
<accession>A0A9N8VIR2</accession>
<protein>
    <submittedName>
        <fullName evidence="7">8791_t:CDS:1</fullName>
    </submittedName>
</protein>
<evidence type="ECO:0000256" key="3">
    <source>
        <dbReference type="ARBA" id="ARBA00022989"/>
    </source>
</evidence>
<dbReference type="AlphaFoldDB" id="A0A9N8VIR2"/>
<name>A0A9N8VIR2_9GLOM</name>
<proteinExistence type="predicted"/>
<evidence type="ECO:0000313" key="7">
    <source>
        <dbReference type="EMBL" id="CAG8451891.1"/>
    </source>
</evidence>
<dbReference type="PANTHER" id="PTHR11040">
    <property type="entry name" value="ZINC/IRON TRANSPORTER"/>
    <property type="match status" value="1"/>
</dbReference>
<gene>
    <name evidence="7" type="ORF">ALEPTO_LOCUS1057</name>
</gene>
<dbReference type="GO" id="GO:0005385">
    <property type="term" value="F:zinc ion transmembrane transporter activity"/>
    <property type="evidence" value="ECO:0007669"/>
    <property type="project" value="TreeGrafter"/>
</dbReference>
<sequence>MNEPNNKNRVVIFYCFLLCLLQIPTLTNAHGGIDDGDSATPTDAPSTHSGSLAQGNIGLGFGLTAIAAVACVIGSLAPFLDDLFPLLPFLKDFRITQSKGFLAGSLSLAAGILLNLALGDLFPEAVSDFSTSNLFPAKWSRMVATAIFVVTITLLIITKKIFGKHAHIHQHSDSNDNVTKENLTNINNNEKVDHQSHQTSTVQDSQDLEAKRLKTLGIQIAIALTIHNFPEGLATFATTIVSSDIGILFGIALALHKFPEGLIVALPIYYATESRWKAFMIAATAGAISQMLGALFGYIVFVTYWNDAVPGFLFSIVSGVLLYTVLHSMLPMARHYDPEDRYCTIWVFVGVFFFGIVNSIFDVSGADA</sequence>
<keyword evidence="2 5" id="KW-0812">Transmembrane</keyword>
<dbReference type="GO" id="GO:0016020">
    <property type="term" value="C:membrane"/>
    <property type="evidence" value="ECO:0007669"/>
    <property type="project" value="UniProtKB-SubCell"/>
</dbReference>
<evidence type="ECO:0000256" key="2">
    <source>
        <dbReference type="ARBA" id="ARBA00022692"/>
    </source>
</evidence>
<keyword evidence="3 5" id="KW-1133">Transmembrane helix</keyword>
<dbReference type="Pfam" id="PF02535">
    <property type="entry name" value="Zip"/>
    <property type="match status" value="1"/>
</dbReference>
<dbReference type="OrthoDB" id="262547at2759"/>
<keyword evidence="4 5" id="KW-0472">Membrane</keyword>
<evidence type="ECO:0000256" key="5">
    <source>
        <dbReference type="SAM" id="Phobius"/>
    </source>
</evidence>
<feature type="transmembrane region" description="Helical" evidence="5">
    <location>
        <begin position="278"/>
        <end position="305"/>
    </location>
</feature>
<dbReference type="PANTHER" id="PTHR11040:SF205">
    <property type="entry name" value="ZINC TRANSPORTER ZUPT"/>
    <property type="match status" value="1"/>
</dbReference>
<dbReference type="EMBL" id="CAJVPS010000101">
    <property type="protein sequence ID" value="CAG8451891.1"/>
    <property type="molecule type" value="Genomic_DNA"/>
</dbReference>
<comment type="caution">
    <text evidence="7">The sequence shown here is derived from an EMBL/GenBank/DDBJ whole genome shotgun (WGS) entry which is preliminary data.</text>
</comment>
<keyword evidence="6" id="KW-0732">Signal</keyword>
<feature type="transmembrane region" description="Helical" evidence="5">
    <location>
        <begin position="342"/>
        <end position="361"/>
    </location>
</feature>
<feature type="transmembrane region" description="Helical" evidence="5">
    <location>
        <begin position="101"/>
        <end position="119"/>
    </location>
</feature>